<name>A0A2G5DAG1_AQUCA</name>
<evidence type="ECO:0000313" key="2">
    <source>
        <dbReference type="EMBL" id="PIA40207.1"/>
    </source>
</evidence>
<feature type="compositionally biased region" description="Basic residues" evidence="1">
    <location>
        <begin position="1"/>
        <end position="12"/>
    </location>
</feature>
<feature type="non-terminal residue" evidence="2">
    <location>
        <position position="1"/>
    </location>
</feature>
<evidence type="ECO:0000313" key="3">
    <source>
        <dbReference type="Proteomes" id="UP000230069"/>
    </source>
</evidence>
<reference evidence="2 3" key="1">
    <citation type="submission" date="2017-09" db="EMBL/GenBank/DDBJ databases">
        <title>WGS assembly of Aquilegia coerulea Goldsmith.</title>
        <authorList>
            <person name="Hodges S."/>
            <person name="Kramer E."/>
            <person name="Nordborg M."/>
            <person name="Tomkins J."/>
            <person name="Borevitz J."/>
            <person name="Derieg N."/>
            <person name="Yan J."/>
            <person name="Mihaltcheva S."/>
            <person name="Hayes R.D."/>
            <person name="Rokhsar D."/>
        </authorList>
    </citation>
    <scope>NUCLEOTIDE SEQUENCE [LARGE SCALE GENOMIC DNA]</scope>
    <source>
        <strain evidence="3">cv. Goldsmith</strain>
    </source>
</reference>
<dbReference type="Proteomes" id="UP000230069">
    <property type="component" value="Unassembled WGS sequence"/>
</dbReference>
<proteinExistence type="predicted"/>
<dbReference type="AlphaFoldDB" id="A0A2G5DAG1"/>
<dbReference type="OrthoDB" id="1886825at2759"/>
<dbReference type="EMBL" id="KZ305042">
    <property type="protein sequence ID" value="PIA40207.1"/>
    <property type="molecule type" value="Genomic_DNA"/>
</dbReference>
<keyword evidence="3" id="KW-1185">Reference proteome</keyword>
<evidence type="ECO:0000256" key="1">
    <source>
        <dbReference type="SAM" id="MobiDB-lite"/>
    </source>
</evidence>
<protein>
    <submittedName>
        <fullName evidence="2">Uncharacterized protein</fullName>
    </submittedName>
</protein>
<organism evidence="2 3">
    <name type="scientific">Aquilegia coerulea</name>
    <name type="common">Rocky mountain columbine</name>
    <dbReference type="NCBI Taxonomy" id="218851"/>
    <lineage>
        <taxon>Eukaryota</taxon>
        <taxon>Viridiplantae</taxon>
        <taxon>Streptophyta</taxon>
        <taxon>Embryophyta</taxon>
        <taxon>Tracheophyta</taxon>
        <taxon>Spermatophyta</taxon>
        <taxon>Magnoliopsida</taxon>
        <taxon>Ranunculales</taxon>
        <taxon>Ranunculaceae</taxon>
        <taxon>Thalictroideae</taxon>
        <taxon>Aquilegia</taxon>
    </lineage>
</organism>
<feature type="compositionally biased region" description="Low complexity" evidence="1">
    <location>
        <begin position="25"/>
        <end position="40"/>
    </location>
</feature>
<sequence>RSIQPKNKRGKINLKNQNPNLIKMNPNSSNNNLSSSSSPNPIIQEWEAKARVWLSALPNHTNVTMNQVEAWINSEQVPLPEQLKSLSLYQLYEKILSLSQNQNNQIIIAPSQEEKASAHHPARFQRTDQWIPVYAWLEALDKNEVVKSKEITDWLSENPSVKEKLYARHSRYHLMHYIQKCHMKILKRQGKLQKAAGSMSGDRLVPQAAKPPAAKVPTRDHNNGVLTVVVPNSGTPSTNLLKNNDASTIAKRDDAFSRYQLFTELENQLSTLLSKQDK</sequence>
<accession>A0A2G5DAG1</accession>
<feature type="region of interest" description="Disordered" evidence="1">
    <location>
        <begin position="1"/>
        <end position="40"/>
    </location>
</feature>
<gene>
    <name evidence="2" type="ORF">AQUCO_02500124v1</name>
</gene>